<reference evidence="2" key="1">
    <citation type="submission" date="2021-01" db="EMBL/GenBank/DDBJ databases">
        <title>Chromosome-level genome assembly of a human fungal pathogen reveals clustering of transcriptionally co-regulated genes.</title>
        <authorList>
            <person name="Voorhies M."/>
            <person name="Cohen S."/>
            <person name="Shea T.P."/>
            <person name="Petrus S."/>
            <person name="Munoz J.F."/>
            <person name="Poplawski S."/>
            <person name="Goldman W.E."/>
            <person name="Michael T."/>
            <person name="Cuomo C.A."/>
            <person name="Sil A."/>
            <person name="Beyhan S."/>
        </authorList>
    </citation>
    <scope>NUCLEOTIDE SEQUENCE</scope>
    <source>
        <strain evidence="2">WU24</strain>
    </source>
</reference>
<dbReference type="EMBL" id="CP069114">
    <property type="protein sequence ID" value="QSS64441.1"/>
    <property type="molecule type" value="Genomic_DNA"/>
</dbReference>
<dbReference type="GO" id="GO:0050660">
    <property type="term" value="F:flavin adenine dinucleotide binding"/>
    <property type="evidence" value="ECO:0007669"/>
    <property type="project" value="InterPro"/>
</dbReference>
<feature type="domain" description="Acyl-coenzyme A oxidase N-terminal" evidence="1">
    <location>
        <begin position="127"/>
        <end position="220"/>
    </location>
</feature>
<dbReference type="Pfam" id="PF14749">
    <property type="entry name" value="Acyl-CoA_ox_N"/>
    <property type="match status" value="1"/>
</dbReference>
<dbReference type="AlphaFoldDB" id="A0A8A1MEU0"/>
<sequence>MRSPCCDSLRLVHNPLGADFCFVRRNSPTDLGTSSSGRLRVVPPPFISSLGLAGVRVSITTNFFIFSVPHCRRPLFCIPFVVICARDSYSIQASKMPPVPDWVKALKPTSPQGSELLQQERDSSNVSVDKLAELIHTKDVLDRQQKILAIMEKEKVFDKSQILSMGRVERLTESLGKAKRIQHLRKQHKWTDDEFIMANDLLSEPTPYALHASMFLKSVHARTSETFPRARGTL</sequence>
<evidence type="ECO:0000313" key="3">
    <source>
        <dbReference type="Proteomes" id="UP000663671"/>
    </source>
</evidence>
<evidence type="ECO:0000259" key="1">
    <source>
        <dbReference type="Pfam" id="PF14749"/>
    </source>
</evidence>
<name>A0A8A1MEU0_AJECA</name>
<protein>
    <submittedName>
        <fullName evidence="2">Acyl-CoA oxidase</fullName>
    </submittedName>
</protein>
<proteinExistence type="predicted"/>
<dbReference type="InterPro" id="IPR029320">
    <property type="entry name" value="Acyl-CoA_ox_N"/>
</dbReference>
<dbReference type="GO" id="GO:0016627">
    <property type="term" value="F:oxidoreductase activity, acting on the CH-CH group of donors"/>
    <property type="evidence" value="ECO:0007669"/>
    <property type="project" value="InterPro"/>
</dbReference>
<dbReference type="VEuPathDB" id="FungiDB:I7I51_01508"/>
<dbReference type="Proteomes" id="UP000663671">
    <property type="component" value="Chromosome 1"/>
</dbReference>
<dbReference type="OrthoDB" id="538336at2759"/>
<dbReference type="InterPro" id="IPR037069">
    <property type="entry name" value="AcylCoA_DH/ox_N_sf"/>
</dbReference>
<accession>A0A8A1MEU0</accession>
<evidence type="ECO:0000313" key="2">
    <source>
        <dbReference type="EMBL" id="QSS64441.1"/>
    </source>
</evidence>
<organism evidence="2 3">
    <name type="scientific">Ajellomyces capsulatus</name>
    <name type="common">Darling's disease fungus</name>
    <name type="synonym">Histoplasma capsulatum</name>
    <dbReference type="NCBI Taxonomy" id="5037"/>
    <lineage>
        <taxon>Eukaryota</taxon>
        <taxon>Fungi</taxon>
        <taxon>Dikarya</taxon>
        <taxon>Ascomycota</taxon>
        <taxon>Pezizomycotina</taxon>
        <taxon>Eurotiomycetes</taxon>
        <taxon>Eurotiomycetidae</taxon>
        <taxon>Onygenales</taxon>
        <taxon>Ajellomycetaceae</taxon>
        <taxon>Histoplasma</taxon>
    </lineage>
</organism>
<dbReference type="Gene3D" id="1.10.540.10">
    <property type="entry name" value="Acyl-CoA dehydrogenase/oxidase, N-terminal domain"/>
    <property type="match status" value="1"/>
</dbReference>
<gene>
    <name evidence="2" type="ORF">I7I51_01508</name>
</gene>